<keyword evidence="11" id="KW-0805">Transcription regulation</keyword>
<sequence length="1256" mass="140250">MSLQPPAVEPPEWLRTLPVAPEYHPTLAEFADPIAYILRIEPEASRYGICKIVPPLPRPPEDDTFRRLQAAFAAAASSNGAGGDPSPTFPTRLQQVGLSARNRRAASRRVWESGERYTLEAFRAKAAEFEPPRHAAPPKNPTHLQLEALFWAACASRPFSVEYGNDMPGSGFASPDELPDAANATDVGETEWNMRVAPRARGSLLRAMARDVAGVTTPMLYVAMLYSWFAWHVEDHELHSLNFLHFGKAKTWYGVPRDAMLAFEETVRVHGYADDLNAIMAFQTLNEKTTVLSPEVLLSAGVPCCRLVQKAGEFVITFPGAYHSGFSHGFNCGEASNIATPHWLQVAKEAAIRRASTNCGPMVSHYQLLYELTLSLRPREPKNFYSVPRSSRLRDKNKNEGDIMVKENFVGSVTENNNLLSVLLDKNSCIIVPNTDFFVPSFPVALESEATVKQRFTAGPCSISQQGAENMAVDHVAVDKVTDIQDMSGSLYPCETSPVSGTDDNVKHAVSLAHVSDRCRELYASNTDGCTSALGLLASAYDSSDSDDETTEDVLKHSKKNDSVNQSTDTQILETSASCSSTVRCQKTNSHSHEEECEARATSLMKPVSHNSRPISQSNRDTDIDQFIELGKSGTQCSGYLDLVDDLTTSVLKSSSDTCVSAAKASMDPDVLTMLRYNKDSCRMHVFCLEHALETWTQLQQIGGANIMLLCHPEYPRAESAAKVIAEELGIKHDWKDITFKEATEEDVKKIRLALQDEDAEPTGSDWAVKMGINIYYSAKQSKSPLYSKQIPYNSIIYKAFGQENPDSLTDYGCQKSGSTKKKVAGWWCGKVWMSNQVHPLLAREREEQNSSVVYGKAMFTTISHGKVPDEASTRCNTSNRTPSKRTSRRKKGVSAEKSKPKNKRSTASDEASMHCSGLGMNSGVIHDQTENFDDYDKHGNGDEIEEGTNPQKYQQHKLQNVTRKSSSKKRKDEKRTDSFHELYDEDNGVDYWLNMGSGHDATLGNSRQQSPDPVKVKSGGKLQGKRKSSKYKSNDDLLNEENKLQKMNKKSSSKKQKNDKINRQLQEDQTEDDHMDHLVDVAVADEVTLDNEDKITEDKIDDVKVKSRGKSQNGKRKGSKHQASDGLRAGNKVAKFPCDIEGCDMSFSTQQDLLLHKRDICPVKGCKKKFFCHKYLLQHRKVHIDERPLKCTWKGCKKAFKWPWARTEHMRVHTGVRPYECQEPGCGQTFRFVSDFSRHKRKTGHSSDKRRKNST</sequence>
<evidence type="ECO:0000259" key="17">
    <source>
        <dbReference type="PROSITE" id="PS51183"/>
    </source>
</evidence>
<dbReference type="Proteomes" id="UP000008021">
    <property type="component" value="Chromosome 12"/>
</dbReference>
<feature type="domain" description="JmjN" evidence="17">
    <location>
        <begin position="20"/>
        <end position="61"/>
    </location>
</feature>
<feature type="compositionally biased region" description="Basic residues" evidence="15">
    <location>
        <begin position="1047"/>
        <end position="1056"/>
    </location>
</feature>
<keyword evidence="3" id="KW-0479">Metal-binding</keyword>
<dbReference type="GO" id="GO:0000785">
    <property type="term" value="C:chromatin"/>
    <property type="evidence" value="ECO:0007669"/>
    <property type="project" value="TreeGrafter"/>
</dbReference>
<keyword evidence="5 14" id="KW-0863">Zinc-finger</keyword>
<keyword evidence="20" id="KW-1185">Reference proteome</keyword>
<feature type="compositionally biased region" description="Basic residues" evidence="15">
    <location>
        <begin position="883"/>
        <end position="893"/>
    </location>
</feature>
<evidence type="ECO:0000256" key="6">
    <source>
        <dbReference type="ARBA" id="ARBA00022833"/>
    </source>
</evidence>
<feature type="region of interest" description="Disordered" evidence="15">
    <location>
        <begin position="1001"/>
        <end position="1063"/>
    </location>
</feature>
<dbReference type="FunFam" id="3.30.160.60:FF:000747">
    <property type="entry name" value="Probable lysine-specific demethylase ELF6"/>
    <property type="match status" value="1"/>
</dbReference>
<dbReference type="Gene3D" id="2.60.120.650">
    <property type="entry name" value="Cupin"/>
    <property type="match status" value="1"/>
</dbReference>
<evidence type="ECO:0000256" key="11">
    <source>
        <dbReference type="ARBA" id="ARBA00023015"/>
    </source>
</evidence>
<evidence type="ECO:0000256" key="14">
    <source>
        <dbReference type="PROSITE-ProRule" id="PRU00042"/>
    </source>
</evidence>
<evidence type="ECO:0000259" key="18">
    <source>
        <dbReference type="PROSITE" id="PS51184"/>
    </source>
</evidence>
<dbReference type="PROSITE" id="PS00028">
    <property type="entry name" value="ZINC_FINGER_C2H2_1"/>
    <property type="match status" value="3"/>
</dbReference>
<organism evidence="19">
    <name type="scientific">Oryza meridionalis</name>
    <dbReference type="NCBI Taxonomy" id="40149"/>
    <lineage>
        <taxon>Eukaryota</taxon>
        <taxon>Viridiplantae</taxon>
        <taxon>Streptophyta</taxon>
        <taxon>Embryophyta</taxon>
        <taxon>Tracheophyta</taxon>
        <taxon>Spermatophyta</taxon>
        <taxon>Magnoliopsida</taxon>
        <taxon>Liliopsida</taxon>
        <taxon>Poales</taxon>
        <taxon>Poaceae</taxon>
        <taxon>BOP clade</taxon>
        <taxon>Oryzoideae</taxon>
        <taxon>Oryzeae</taxon>
        <taxon>Oryzinae</taxon>
        <taxon>Oryza</taxon>
    </lineage>
</organism>
<evidence type="ECO:0000256" key="10">
    <source>
        <dbReference type="ARBA" id="ARBA00023004"/>
    </source>
</evidence>
<feature type="region of interest" description="Disordered" evidence="15">
    <location>
        <begin position="1101"/>
        <end position="1128"/>
    </location>
</feature>
<feature type="domain" description="C2H2-type" evidence="16">
    <location>
        <begin position="1190"/>
        <end position="1219"/>
    </location>
</feature>
<accession>A0A0E0FBA8</accession>
<feature type="domain" description="C2H2-type" evidence="16">
    <location>
        <begin position="1220"/>
        <end position="1251"/>
    </location>
</feature>
<dbReference type="SUPFAM" id="SSF51197">
    <property type="entry name" value="Clavaminate synthase-like"/>
    <property type="match status" value="1"/>
</dbReference>
<keyword evidence="6" id="KW-0862">Zinc</keyword>
<dbReference type="SMART" id="SM00545">
    <property type="entry name" value="JmjN"/>
    <property type="match status" value="1"/>
</dbReference>
<evidence type="ECO:0000313" key="20">
    <source>
        <dbReference type="Proteomes" id="UP000008021"/>
    </source>
</evidence>
<evidence type="ECO:0000256" key="8">
    <source>
        <dbReference type="ARBA" id="ARBA00022964"/>
    </source>
</evidence>
<keyword evidence="9" id="KW-0560">Oxidoreductase</keyword>
<feature type="region of interest" description="Disordered" evidence="15">
    <location>
        <begin position="866"/>
        <end position="982"/>
    </location>
</feature>
<dbReference type="PROSITE" id="PS51183">
    <property type="entry name" value="JMJN"/>
    <property type="match status" value="1"/>
</dbReference>
<dbReference type="PROSITE" id="PS51184">
    <property type="entry name" value="JMJC"/>
    <property type="match status" value="1"/>
</dbReference>
<evidence type="ECO:0000256" key="5">
    <source>
        <dbReference type="ARBA" id="ARBA00022771"/>
    </source>
</evidence>
<dbReference type="Pfam" id="PF02373">
    <property type="entry name" value="JmjC"/>
    <property type="match status" value="1"/>
</dbReference>
<feature type="domain" description="JmjC" evidence="18">
    <location>
        <begin position="186"/>
        <end position="355"/>
    </location>
</feature>
<dbReference type="AlphaFoldDB" id="A0A0E0FBA8"/>
<protein>
    <recommendedName>
        <fullName evidence="21">JmjC domain-containing protein</fullName>
    </recommendedName>
</protein>
<dbReference type="Gene3D" id="3.30.160.60">
    <property type="entry name" value="Classic Zinc Finger"/>
    <property type="match status" value="2"/>
</dbReference>
<dbReference type="InterPro" id="IPR013087">
    <property type="entry name" value="Znf_C2H2_type"/>
</dbReference>
<evidence type="ECO:0000313" key="19">
    <source>
        <dbReference type="EnsemblPlants" id="OMERI12G06120.2"/>
    </source>
</evidence>
<evidence type="ECO:0000256" key="2">
    <source>
        <dbReference type="ARBA" id="ARBA00004123"/>
    </source>
</evidence>
<dbReference type="PROSITE" id="PS50157">
    <property type="entry name" value="ZINC_FINGER_C2H2_2"/>
    <property type="match status" value="3"/>
</dbReference>
<evidence type="ECO:0000256" key="13">
    <source>
        <dbReference type="ARBA" id="ARBA00023242"/>
    </source>
</evidence>
<dbReference type="PANTHER" id="PTHR10694">
    <property type="entry name" value="LYSINE-SPECIFIC DEMETHYLASE"/>
    <property type="match status" value="1"/>
</dbReference>
<feature type="compositionally biased region" description="Basic and acidic residues" evidence="15">
    <location>
        <begin position="1033"/>
        <end position="1045"/>
    </location>
</feature>
<name>A0A0E0FBA8_9ORYZ</name>
<evidence type="ECO:0000256" key="7">
    <source>
        <dbReference type="ARBA" id="ARBA00022853"/>
    </source>
</evidence>
<dbReference type="GO" id="GO:0034647">
    <property type="term" value="F:histone H3K4me/H3K4me2/H3K4me3 demethylase activity"/>
    <property type="evidence" value="ECO:0007669"/>
    <property type="project" value="TreeGrafter"/>
</dbReference>
<evidence type="ECO:0008006" key="21">
    <source>
        <dbReference type="Google" id="ProtNLM"/>
    </source>
</evidence>
<evidence type="ECO:0000256" key="9">
    <source>
        <dbReference type="ARBA" id="ARBA00023002"/>
    </source>
</evidence>
<keyword evidence="10" id="KW-0408">Iron</keyword>
<dbReference type="FunFam" id="2.60.120.650:FF:000023">
    <property type="entry name" value="Probable lysine-specific demethylase ELF6"/>
    <property type="match status" value="1"/>
</dbReference>
<dbReference type="EnsemblPlants" id="OMERI12G06120.2">
    <property type="protein sequence ID" value="OMERI12G06120.2"/>
    <property type="gene ID" value="OMERI12G06120"/>
</dbReference>
<keyword evidence="4" id="KW-0677">Repeat</keyword>
<dbReference type="GO" id="GO:0008270">
    <property type="term" value="F:zinc ion binding"/>
    <property type="evidence" value="ECO:0007669"/>
    <property type="project" value="UniProtKB-KW"/>
</dbReference>
<evidence type="ECO:0000256" key="12">
    <source>
        <dbReference type="ARBA" id="ARBA00023163"/>
    </source>
</evidence>
<evidence type="ECO:0000259" key="16">
    <source>
        <dbReference type="PROSITE" id="PS50157"/>
    </source>
</evidence>
<keyword evidence="8" id="KW-0223">Dioxygenase</keyword>
<feature type="compositionally biased region" description="Basic residues" evidence="15">
    <location>
        <begin position="1107"/>
        <end position="1121"/>
    </location>
</feature>
<feature type="compositionally biased region" description="Polar residues" evidence="15">
    <location>
        <begin position="949"/>
        <end position="962"/>
    </location>
</feature>
<dbReference type="Pfam" id="PF02375">
    <property type="entry name" value="JmjN"/>
    <property type="match status" value="1"/>
</dbReference>
<reference evidence="19" key="1">
    <citation type="submission" date="2015-04" db="UniProtKB">
        <authorList>
            <consortium name="EnsemblPlants"/>
        </authorList>
    </citation>
    <scope>IDENTIFICATION</scope>
</reference>
<evidence type="ECO:0000256" key="3">
    <source>
        <dbReference type="ARBA" id="ARBA00022723"/>
    </source>
</evidence>
<dbReference type="InterPro" id="IPR036236">
    <property type="entry name" value="Znf_C2H2_sf"/>
</dbReference>
<dbReference type="SMART" id="SM00355">
    <property type="entry name" value="ZnF_C2H2"/>
    <property type="match status" value="4"/>
</dbReference>
<dbReference type="GO" id="GO:0005634">
    <property type="term" value="C:nucleus"/>
    <property type="evidence" value="ECO:0007669"/>
    <property type="project" value="UniProtKB-SubCell"/>
</dbReference>
<dbReference type="FunFam" id="3.30.160.60:FF:000763">
    <property type="entry name" value="Probable lysine-specific demethylase ELF6"/>
    <property type="match status" value="1"/>
</dbReference>
<keyword evidence="7" id="KW-0156">Chromatin regulator</keyword>
<dbReference type="SMART" id="SM00558">
    <property type="entry name" value="JmjC"/>
    <property type="match status" value="1"/>
</dbReference>
<keyword evidence="13" id="KW-0539">Nucleus</keyword>
<dbReference type="GO" id="GO:0040029">
    <property type="term" value="P:epigenetic regulation of gene expression"/>
    <property type="evidence" value="ECO:0007669"/>
    <property type="project" value="UniProtKB-ARBA"/>
</dbReference>
<evidence type="ECO:0000256" key="4">
    <source>
        <dbReference type="ARBA" id="ARBA00022737"/>
    </source>
</evidence>
<dbReference type="InterPro" id="IPR003349">
    <property type="entry name" value="JmjN"/>
</dbReference>
<feature type="compositionally biased region" description="Basic and acidic residues" evidence="15">
    <location>
        <begin position="553"/>
        <end position="562"/>
    </location>
</feature>
<comment type="subcellular location">
    <subcellularLocation>
        <location evidence="2">Nucleus</location>
    </subcellularLocation>
</comment>
<dbReference type="HOGENOM" id="CLU_001687_1_0_1"/>
<feature type="region of interest" description="Disordered" evidence="15">
    <location>
        <begin position="541"/>
        <end position="569"/>
    </location>
</feature>
<dbReference type="SUPFAM" id="SSF57667">
    <property type="entry name" value="beta-beta-alpha zinc fingers"/>
    <property type="match status" value="1"/>
</dbReference>
<proteinExistence type="predicted"/>
<comment type="cofactor">
    <cofactor evidence="1">
        <name>Fe(2+)</name>
        <dbReference type="ChEBI" id="CHEBI:29033"/>
    </cofactor>
</comment>
<keyword evidence="12" id="KW-0804">Transcription</keyword>
<feature type="domain" description="C2H2-type" evidence="16">
    <location>
        <begin position="1160"/>
        <end position="1189"/>
    </location>
</feature>
<dbReference type="InterPro" id="IPR003347">
    <property type="entry name" value="JmjC_dom"/>
</dbReference>
<dbReference type="Gramene" id="OMERI12G06120.2">
    <property type="protein sequence ID" value="OMERI12G06120.2"/>
    <property type="gene ID" value="OMERI12G06120"/>
</dbReference>
<evidence type="ECO:0000256" key="1">
    <source>
        <dbReference type="ARBA" id="ARBA00001954"/>
    </source>
</evidence>
<evidence type="ECO:0000256" key="15">
    <source>
        <dbReference type="SAM" id="MobiDB-lite"/>
    </source>
</evidence>
<reference evidence="19" key="2">
    <citation type="submission" date="2018-05" db="EMBL/GenBank/DDBJ databases">
        <title>OmerRS3 (Oryza meridionalis Reference Sequence Version 3).</title>
        <authorList>
            <person name="Zhang J."/>
            <person name="Kudrna D."/>
            <person name="Lee S."/>
            <person name="Talag J."/>
            <person name="Welchert J."/>
            <person name="Wing R.A."/>
        </authorList>
    </citation>
    <scope>NUCLEOTIDE SEQUENCE [LARGE SCALE GENOMIC DNA]</scope>
    <source>
        <strain evidence="19">cv. OR44</strain>
    </source>
</reference>
<dbReference type="PANTHER" id="PTHR10694:SF50">
    <property type="entry name" value="JMJC DOMAIN CONTAINING PROTEIN, EXPRESSED"/>
    <property type="match status" value="1"/>
</dbReference>